<dbReference type="AlphaFoldDB" id="W2T7K1"/>
<sequence length="216" mass="24835">VSAELRHKETVVSALALAVRWFTSRGLREFDDLFLACFMVRLLETNVIVKQQDLLTVLKNFFLAIVNWDTSIVTGFHPDNLEDDIILAHLAAFPVVFLDNTGYWNIANAISKDSLLLAKADLSRSLTSLGDCLAFDTLFLEQHHVFSSFDHYFRLDLSTENKELLCKNSDFIVDTVNYDDRLNRFINKLSTRINECMGERFDNMYIQRLAVENKVS</sequence>
<dbReference type="GO" id="GO:0003723">
    <property type="term" value="F:RNA binding"/>
    <property type="evidence" value="ECO:0007669"/>
    <property type="project" value="UniProtKB-KW"/>
</dbReference>
<evidence type="ECO:0000313" key="3">
    <source>
        <dbReference type="EMBL" id="ETN78000.1"/>
    </source>
</evidence>
<name>W2T7K1_NECAM</name>
<keyword evidence="4" id="KW-1185">Reference proteome</keyword>
<reference evidence="4" key="1">
    <citation type="journal article" date="2014" name="Nat. Genet.">
        <title>Genome of the human hookworm Necator americanus.</title>
        <authorList>
            <person name="Tang Y.T."/>
            <person name="Gao X."/>
            <person name="Rosa B.A."/>
            <person name="Abubucker S."/>
            <person name="Hallsworth-Pepin K."/>
            <person name="Martin J."/>
            <person name="Tyagi R."/>
            <person name="Heizer E."/>
            <person name="Zhang X."/>
            <person name="Bhonagiri-Palsikar V."/>
            <person name="Minx P."/>
            <person name="Warren W.C."/>
            <person name="Wang Q."/>
            <person name="Zhan B."/>
            <person name="Hotez P.J."/>
            <person name="Sternberg P.W."/>
            <person name="Dougall A."/>
            <person name="Gaze S.T."/>
            <person name="Mulvenna J."/>
            <person name="Sotillo J."/>
            <person name="Ranganathan S."/>
            <person name="Rabelo E.M."/>
            <person name="Wilson R.K."/>
            <person name="Felgner P.L."/>
            <person name="Bethony J."/>
            <person name="Hawdon J.M."/>
            <person name="Gasser R.B."/>
            <person name="Loukas A."/>
            <person name="Mitreva M."/>
        </authorList>
    </citation>
    <scope>NUCLEOTIDE SEQUENCE [LARGE SCALE GENOMIC DNA]</scope>
</reference>
<evidence type="ECO:0000256" key="1">
    <source>
        <dbReference type="RuleBase" id="RU364032"/>
    </source>
</evidence>
<dbReference type="Pfam" id="PF17403">
    <property type="entry name" value="Nrap_D2"/>
    <property type="match status" value="1"/>
</dbReference>
<dbReference type="EMBL" id="KI660118">
    <property type="protein sequence ID" value="ETN78000.1"/>
    <property type="molecule type" value="Genomic_DNA"/>
</dbReference>
<dbReference type="PANTHER" id="PTHR17972">
    <property type="entry name" value="NUCLEOLAR RNA-ASSOCIATED PROTEIN"/>
    <property type="match status" value="1"/>
</dbReference>
<dbReference type="GO" id="GO:0034456">
    <property type="term" value="C:UTP-C complex"/>
    <property type="evidence" value="ECO:0007669"/>
    <property type="project" value="TreeGrafter"/>
</dbReference>
<organism evidence="3 4">
    <name type="scientific">Necator americanus</name>
    <name type="common">Human hookworm</name>
    <dbReference type="NCBI Taxonomy" id="51031"/>
    <lineage>
        <taxon>Eukaryota</taxon>
        <taxon>Metazoa</taxon>
        <taxon>Ecdysozoa</taxon>
        <taxon>Nematoda</taxon>
        <taxon>Chromadorea</taxon>
        <taxon>Rhabditida</taxon>
        <taxon>Rhabditina</taxon>
        <taxon>Rhabditomorpha</taxon>
        <taxon>Strongyloidea</taxon>
        <taxon>Ancylostomatidae</taxon>
        <taxon>Bunostominae</taxon>
        <taxon>Necator</taxon>
    </lineage>
</organism>
<dbReference type="GO" id="GO:0006409">
    <property type="term" value="P:tRNA export from nucleus"/>
    <property type="evidence" value="ECO:0007669"/>
    <property type="project" value="TreeGrafter"/>
</dbReference>
<proteinExistence type="inferred from homology"/>
<dbReference type="OrthoDB" id="10251401at2759"/>
<dbReference type="Gene3D" id="1.10.1410.10">
    <property type="match status" value="1"/>
</dbReference>
<dbReference type="InterPro" id="IPR035367">
    <property type="entry name" value="Nrap_D2"/>
</dbReference>
<evidence type="ECO:0000259" key="2">
    <source>
        <dbReference type="Pfam" id="PF17403"/>
    </source>
</evidence>
<comment type="subcellular location">
    <subcellularLocation>
        <location evidence="1">Nucleus</location>
        <location evidence="1">Nucleolus</location>
    </subcellularLocation>
</comment>
<feature type="domain" description="Nrap protein" evidence="2">
    <location>
        <begin position="12"/>
        <end position="141"/>
    </location>
</feature>
<dbReference type="KEGG" id="nai:NECAME_10628"/>
<gene>
    <name evidence="3" type="ORF">NECAME_10628</name>
</gene>
<dbReference type="PANTHER" id="PTHR17972:SF0">
    <property type="entry name" value="NUCLEOLAR PROTEIN 6"/>
    <property type="match status" value="1"/>
</dbReference>
<feature type="non-terminal residue" evidence="3">
    <location>
        <position position="1"/>
    </location>
</feature>
<evidence type="ECO:0000313" key="4">
    <source>
        <dbReference type="Proteomes" id="UP000053676"/>
    </source>
</evidence>
<dbReference type="InterPro" id="IPR005554">
    <property type="entry name" value="NOL6/Upt22"/>
</dbReference>
<dbReference type="GO" id="GO:0006364">
    <property type="term" value="P:rRNA processing"/>
    <property type="evidence" value="ECO:0007669"/>
    <property type="project" value="TreeGrafter"/>
</dbReference>
<dbReference type="STRING" id="51031.W2T7K1"/>
<keyword evidence="1" id="KW-0694">RNA-binding</keyword>
<keyword evidence="1" id="KW-0539">Nucleus</keyword>
<dbReference type="GO" id="GO:0032040">
    <property type="term" value="C:small-subunit processome"/>
    <property type="evidence" value="ECO:0007669"/>
    <property type="project" value="TreeGrafter"/>
</dbReference>
<dbReference type="GO" id="GO:0032545">
    <property type="term" value="C:CURI complex"/>
    <property type="evidence" value="ECO:0007669"/>
    <property type="project" value="TreeGrafter"/>
</dbReference>
<accession>W2T7K1</accession>
<dbReference type="Proteomes" id="UP000053676">
    <property type="component" value="Unassembled WGS sequence"/>
</dbReference>
<comment type="similarity">
    <text evidence="1">Belongs to the NRAP family.</text>
</comment>
<protein>
    <recommendedName>
        <fullName evidence="1">Nucleolar protein 6</fullName>
    </recommendedName>
</protein>